<keyword evidence="5 10" id="KW-0460">Magnesium</keyword>
<dbReference type="EMBL" id="SNYM01000001">
    <property type="protein sequence ID" value="TDQ51068.1"/>
    <property type="molecule type" value="Genomic_DNA"/>
</dbReference>
<keyword evidence="3 10" id="KW-0479">Metal-binding</keyword>
<dbReference type="GO" id="GO:0005737">
    <property type="term" value="C:cytoplasm"/>
    <property type="evidence" value="ECO:0007669"/>
    <property type="project" value="UniProtKB-SubCell"/>
</dbReference>
<evidence type="ECO:0000256" key="10">
    <source>
        <dbReference type="HAMAP-Rule" id="MF_00101"/>
    </source>
</evidence>
<keyword evidence="1 10" id="KW-0444">Lipid biosynthesis</keyword>
<comment type="function">
    <text evidence="9">Transfers the 4'-phosphopantetheine moiety from coenzyme A to the 'Ser-36' of acyl-carrier-protein.</text>
</comment>
<dbReference type="InterPro" id="IPR004568">
    <property type="entry name" value="Ppantetheine-prot_Trfase_dom"/>
</dbReference>
<dbReference type="GO" id="GO:0006633">
    <property type="term" value="P:fatty acid biosynthetic process"/>
    <property type="evidence" value="ECO:0007669"/>
    <property type="project" value="UniProtKB-UniRule"/>
</dbReference>
<name>A0A4R6UUM9_9GAMM</name>
<evidence type="ECO:0000259" key="11">
    <source>
        <dbReference type="Pfam" id="PF01648"/>
    </source>
</evidence>
<comment type="function">
    <text evidence="10">Transfers the 4'-phosphopantetheine moiety from coenzyme A to a Ser of acyl-carrier-protein.</text>
</comment>
<comment type="catalytic activity">
    <reaction evidence="8 10">
        <text>apo-[ACP] + CoA = holo-[ACP] + adenosine 3',5'-bisphosphate + H(+)</text>
        <dbReference type="Rhea" id="RHEA:12068"/>
        <dbReference type="Rhea" id="RHEA-COMP:9685"/>
        <dbReference type="Rhea" id="RHEA-COMP:9690"/>
        <dbReference type="ChEBI" id="CHEBI:15378"/>
        <dbReference type="ChEBI" id="CHEBI:29999"/>
        <dbReference type="ChEBI" id="CHEBI:57287"/>
        <dbReference type="ChEBI" id="CHEBI:58343"/>
        <dbReference type="ChEBI" id="CHEBI:64479"/>
        <dbReference type="EC" id="2.7.8.7"/>
    </reaction>
</comment>
<reference evidence="12 13" key="1">
    <citation type="submission" date="2019-03" db="EMBL/GenBank/DDBJ databases">
        <title>Genomic Encyclopedia of Type Strains, Phase IV (KMG-IV): sequencing the most valuable type-strain genomes for metagenomic binning, comparative biology and taxonomic classification.</title>
        <authorList>
            <person name="Goeker M."/>
        </authorList>
    </citation>
    <scope>NUCLEOTIDE SEQUENCE [LARGE SCALE GENOMIC DNA]</scope>
    <source>
        <strain evidence="12 13">DSM 103792</strain>
    </source>
</reference>
<keyword evidence="13" id="KW-1185">Reference proteome</keyword>
<feature type="domain" description="4'-phosphopantetheinyl transferase" evidence="11">
    <location>
        <begin position="5"/>
        <end position="117"/>
    </location>
</feature>
<organism evidence="12 13">
    <name type="scientific">Permianibacter aggregans</name>
    <dbReference type="NCBI Taxonomy" id="1510150"/>
    <lineage>
        <taxon>Bacteria</taxon>
        <taxon>Pseudomonadati</taxon>
        <taxon>Pseudomonadota</taxon>
        <taxon>Gammaproteobacteria</taxon>
        <taxon>Pseudomonadales</taxon>
        <taxon>Pseudomonadaceae</taxon>
        <taxon>Permianibacter</taxon>
    </lineage>
</organism>
<dbReference type="Gene3D" id="3.90.470.20">
    <property type="entry name" value="4'-phosphopantetheinyl transferase domain"/>
    <property type="match status" value="1"/>
</dbReference>
<evidence type="ECO:0000256" key="6">
    <source>
        <dbReference type="ARBA" id="ARBA00023098"/>
    </source>
</evidence>
<keyword evidence="10" id="KW-0963">Cytoplasm</keyword>
<keyword evidence="7 10" id="KW-0275">Fatty acid biosynthesis</keyword>
<dbReference type="RefSeq" id="WP_133586926.1">
    <property type="nucleotide sequence ID" value="NZ_CP037953.1"/>
</dbReference>
<dbReference type="GO" id="GO:0000287">
    <property type="term" value="F:magnesium ion binding"/>
    <property type="evidence" value="ECO:0007669"/>
    <property type="project" value="UniProtKB-UniRule"/>
</dbReference>
<dbReference type="SUPFAM" id="SSF56214">
    <property type="entry name" value="4'-phosphopantetheinyl transferase"/>
    <property type="match status" value="1"/>
</dbReference>
<evidence type="ECO:0000256" key="4">
    <source>
        <dbReference type="ARBA" id="ARBA00022832"/>
    </source>
</evidence>
<dbReference type="NCBIfam" id="TIGR00516">
    <property type="entry name" value="acpS"/>
    <property type="match status" value="1"/>
</dbReference>
<evidence type="ECO:0000256" key="3">
    <source>
        <dbReference type="ARBA" id="ARBA00022723"/>
    </source>
</evidence>
<dbReference type="FunFam" id="3.90.470.20:FF:000001">
    <property type="entry name" value="Holo-[acyl-carrier-protein] synthase"/>
    <property type="match status" value="1"/>
</dbReference>
<sequence length="125" mass="13902">MAVVGIGSDLVVIKRIEEVLSRHGDRFTERVLHENELKIFMRHQHQARFLAKRFAAKEAVSKALGTGIAEGVNLADIEVRNDELGKPVVVLHGGALKRLHDMGAQYCHLTISDEREHALAFAVLD</sequence>
<evidence type="ECO:0000313" key="13">
    <source>
        <dbReference type="Proteomes" id="UP000295375"/>
    </source>
</evidence>
<dbReference type="HAMAP" id="MF_00101">
    <property type="entry name" value="AcpS"/>
    <property type="match status" value="1"/>
</dbReference>
<dbReference type="Proteomes" id="UP000295375">
    <property type="component" value="Unassembled WGS sequence"/>
</dbReference>
<dbReference type="EC" id="2.7.8.7" evidence="10"/>
<dbReference type="AlphaFoldDB" id="A0A4R6UUM9"/>
<dbReference type="InterPro" id="IPR008278">
    <property type="entry name" value="4-PPantetheinyl_Trfase_dom"/>
</dbReference>
<dbReference type="InterPro" id="IPR037143">
    <property type="entry name" value="4-PPantetheinyl_Trfase_dom_sf"/>
</dbReference>
<feature type="binding site" evidence="10">
    <location>
        <position position="58"/>
    </location>
    <ligand>
        <name>Mg(2+)</name>
        <dbReference type="ChEBI" id="CHEBI:18420"/>
    </ligand>
</feature>
<comment type="subcellular location">
    <subcellularLocation>
        <location evidence="10">Cytoplasm</location>
    </subcellularLocation>
</comment>
<dbReference type="Pfam" id="PF01648">
    <property type="entry name" value="ACPS"/>
    <property type="match status" value="1"/>
</dbReference>
<comment type="caution">
    <text evidence="12">The sequence shown here is derived from an EMBL/GenBank/DDBJ whole genome shotgun (WGS) entry which is preliminary data.</text>
</comment>
<comment type="cofactor">
    <cofactor evidence="10">
        <name>Mg(2+)</name>
        <dbReference type="ChEBI" id="CHEBI:18420"/>
    </cofactor>
</comment>
<dbReference type="NCBIfam" id="TIGR00556">
    <property type="entry name" value="pantethn_trn"/>
    <property type="match status" value="1"/>
</dbReference>
<dbReference type="GO" id="GO:0008897">
    <property type="term" value="F:holo-[acyl-carrier-protein] synthase activity"/>
    <property type="evidence" value="ECO:0007669"/>
    <property type="project" value="UniProtKB-UniRule"/>
</dbReference>
<evidence type="ECO:0000313" key="12">
    <source>
        <dbReference type="EMBL" id="TDQ51068.1"/>
    </source>
</evidence>
<evidence type="ECO:0000256" key="7">
    <source>
        <dbReference type="ARBA" id="ARBA00023160"/>
    </source>
</evidence>
<keyword evidence="4 10" id="KW-0276">Fatty acid metabolism</keyword>
<proteinExistence type="inferred from homology"/>
<protein>
    <recommendedName>
        <fullName evidence="10">Holo-[acyl-carrier-protein] synthase</fullName>
        <shortName evidence="10">Holo-ACP synthase</shortName>
        <ecNumber evidence="10">2.7.8.7</ecNumber>
    </recommendedName>
    <alternativeName>
        <fullName evidence="10">4'-phosphopantetheinyl transferase AcpS</fullName>
    </alternativeName>
</protein>
<evidence type="ECO:0000256" key="9">
    <source>
        <dbReference type="ARBA" id="ARBA00054726"/>
    </source>
</evidence>
<accession>A0A4R6UUM9</accession>
<keyword evidence="2 10" id="KW-0808">Transferase</keyword>
<evidence type="ECO:0000256" key="2">
    <source>
        <dbReference type="ARBA" id="ARBA00022679"/>
    </source>
</evidence>
<gene>
    <name evidence="10" type="primary">acpS</name>
    <name evidence="12" type="ORF">EV696_10137</name>
</gene>
<keyword evidence="6 10" id="KW-0443">Lipid metabolism</keyword>
<comment type="similarity">
    <text evidence="10">Belongs to the P-Pant transferase superfamily. AcpS family.</text>
</comment>
<dbReference type="InterPro" id="IPR002582">
    <property type="entry name" value="ACPS"/>
</dbReference>
<evidence type="ECO:0000256" key="5">
    <source>
        <dbReference type="ARBA" id="ARBA00022842"/>
    </source>
</evidence>
<evidence type="ECO:0000256" key="1">
    <source>
        <dbReference type="ARBA" id="ARBA00022516"/>
    </source>
</evidence>
<evidence type="ECO:0000256" key="8">
    <source>
        <dbReference type="ARBA" id="ARBA00050875"/>
    </source>
</evidence>
<feature type="binding site" evidence="10">
    <location>
        <position position="9"/>
    </location>
    <ligand>
        <name>Mg(2+)</name>
        <dbReference type="ChEBI" id="CHEBI:18420"/>
    </ligand>
</feature>
<dbReference type="OrthoDB" id="517356at2"/>